<keyword evidence="1" id="KW-0147">Chitin-binding</keyword>
<dbReference type="InterPro" id="IPR001002">
    <property type="entry name" value="Chitin-bd_1"/>
</dbReference>
<sequence length="98" mass="11001">MRPFILFVFIFAIFSTLQASDEVPVESYIRVRRSTPWHAESSVYSGKCGEASPKIDGKVAECNPNDPRKPCCSKEGICGHTDEFCSCKGCVDYRKKLM</sequence>
<proteinExistence type="predicted"/>
<reference evidence="4 5" key="1">
    <citation type="journal article" date="2015" name="Genome Biol.">
        <title>Comparative genomics of Steinernema reveals deeply conserved gene regulatory networks.</title>
        <authorList>
            <person name="Dillman A.R."/>
            <person name="Macchietto M."/>
            <person name="Porter C.F."/>
            <person name="Rogers A."/>
            <person name="Williams B."/>
            <person name="Antoshechkin I."/>
            <person name="Lee M.M."/>
            <person name="Goodwin Z."/>
            <person name="Lu X."/>
            <person name="Lewis E.E."/>
            <person name="Goodrich-Blair H."/>
            <person name="Stock S.P."/>
            <person name="Adams B.J."/>
            <person name="Sternberg P.W."/>
            <person name="Mortazavi A."/>
        </authorList>
    </citation>
    <scope>NUCLEOTIDE SEQUENCE [LARGE SCALE GENOMIC DNA]</scope>
    <source>
        <strain evidence="4 5">ALL</strain>
    </source>
</reference>
<dbReference type="SMART" id="SM00270">
    <property type="entry name" value="ChtBD1"/>
    <property type="match status" value="1"/>
</dbReference>
<dbReference type="Proteomes" id="UP000298663">
    <property type="component" value="Unassembled WGS sequence"/>
</dbReference>
<dbReference type="InterPro" id="IPR036861">
    <property type="entry name" value="Endochitinase-like_sf"/>
</dbReference>
<comment type="caution">
    <text evidence="4">The sequence shown here is derived from an EMBL/GenBank/DDBJ whole genome shotgun (WGS) entry which is preliminary data.</text>
</comment>
<feature type="domain" description="Chitin-binding type-1" evidence="3">
    <location>
        <begin position="47"/>
        <end position="90"/>
    </location>
</feature>
<accession>A0A4U5NIN4</accession>
<dbReference type="STRING" id="34508.A0A4U5NIN4"/>
<evidence type="ECO:0000259" key="3">
    <source>
        <dbReference type="SMART" id="SM00270"/>
    </source>
</evidence>
<dbReference type="OrthoDB" id="6369184at2759"/>
<dbReference type="EMBL" id="AZBU02000004">
    <property type="protein sequence ID" value="TKR82640.1"/>
    <property type="molecule type" value="Genomic_DNA"/>
</dbReference>
<evidence type="ECO:0000256" key="2">
    <source>
        <dbReference type="SAM" id="SignalP"/>
    </source>
</evidence>
<dbReference type="SUPFAM" id="SSF57016">
    <property type="entry name" value="Plant lectins/antimicrobial peptides"/>
    <property type="match status" value="1"/>
</dbReference>
<feature type="chain" id="PRO_5020987866" description="Chitin-binding type-1 domain-containing protein" evidence="2">
    <location>
        <begin position="20"/>
        <end position="98"/>
    </location>
</feature>
<dbReference type="AlphaFoldDB" id="A0A4U5NIN4"/>
<gene>
    <name evidence="4" type="ORF">L596_016331</name>
</gene>
<evidence type="ECO:0000313" key="5">
    <source>
        <dbReference type="Proteomes" id="UP000298663"/>
    </source>
</evidence>
<evidence type="ECO:0000313" key="4">
    <source>
        <dbReference type="EMBL" id="TKR82640.1"/>
    </source>
</evidence>
<dbReference type="GO" id="GO:0008061">
    <property type="term" value="F:chitin binding"/>
    <property type="evidence" value="ECO:0007669"/>
    <property type="project" value="UniProtKB-KW"/>
</dbReference>
<evidence type="ECO:0000256" key="1">
    <source>
        <dbReference type="ARBA" id="ARBA00022669"/>
    </source>
</evidence>
<name>A0A4U5NIN4_STECR</name>
<feature type="signal peptide" evidence="2">
    <location>
        <begin position="1"/>
        <end position="19"/>
    </location>
</feature>
<protein>
    <recommendedName>
        <fullName evidence="3">Chitin-binding type-1 domain-containing protein</fullName>
    </recommendedName>
</protein>
<organism evidence="4 5">
    <name type="scientific">Steinernema carpocapsae</name>
    <name type="common">Entomopathogenic nematode</name>
    <dbReference type="NCBI Taxonomy" id="34508"/>
    <lineage>
        <taxon>Eukaryota</taxon>
        <taxon>Metazoa</taxon>
        <taxon>Ecdysozoa</taxon>
        <taxon>Nematoda</taxon>
        <taxon>Chromadorea</taxon>
        <taxon>Rhabditida</taxon>
        <taxon>Tylenchina</taxon>
        <taxon>Panagrolaimomorpha</taxon>
        <taxon>Strongyloidoidea</taxon>
        <taxon>Steinernematidae</taxon>
        <taxon>Steinernema</taxon>
    </lineage>
</organism>
<reference evidence="4 5" key="2">
    <citation type="journal article" date="2019" name="G3 (Bethesda)">
        <title>Hybrid Assembly of the Genome of the Entomopathogenic Nematode Steinernema carpocapsae Identifies the X-Chromosome.</title>
        <authorList>
            <person name="Serra L."/>
            <person name="Macchietto M."/>
            <person name="Macias-Munoz A."/>
            <person name="McGill C.J."/>
            <person name="Rodriguez I.M."/>
            <person name="Rodriguez B."/>
            <person name="Murad R."/>
            <person name="Mortazavi A."/>
        </authorList>
    </citation>
    <scope>NUCLEOTIDE SEQUENCE [LARGE SCALE GENOMIC DNA]</scope>
    <source>
        <strain evidence="4 5">ALL</strain>
    </source>
</reference>
<dbReference type="Gene3D" id="3.30.60.10">
    <property type="entry name" value="Endochitinase-like"/>
    <property type="match status" value="1"/>
</dbReference>
<keyword evidence="2" id="KW-0732">Signal</keyword>
<keyword evidence="5" id="KW-1185">Reference proteome</keyword>